<evidence type="ECO:0000256" key="5">
    <source>
        <dbReference type="SAM" id="MobiDB-lite"/>
    </source>
</evidence>
<evidence type="ECO:0000256" key="4">
    <source>
        <dbReference type="PROSITE-ProRule" id="PRU00175"/>
    </source>
</evidence>
<feature type="domain" description="RING-type" evidence="6">
    <location>
        <begin position="264"/>
        <end position="305"/>
    </location>
</feature>
<organism evidence="7 8">
    <name type="scientific">Marchantia polymorpha</name>
    <name type="common">Common liverwort</name>
    <name type="synonym">Marchantia aquatica</name>
    <dbReference type="NCBI Taxonomy" id="3197"/>
    <lineage>
        <taxon>Eukaryota</taxon>
        <taxon>Viridiplantae</taxon>
        <taxon>Streptophyta</taxon>
        <taxon>Embryophyta</taxon>
        <taxon>Marchantiophyta</taxon>
        <taxon>Marchantiopsida</taxon>
        <taxon>Marchantiidae</taxon>
        <taxon>Marchantiales</taxon>
        <taxon>Marchantiaceae</taxon>
        <taxon>Marchantia</taxon>
    </lineage>
</organism>
<dbReference type="GO" id="GO:0008270">
    <property type="term" value="F:zinc ion binding"/>
    <property type="evidence" value="ECO:0007669"/>
    <property type="project" value="UniProtKB-KW"/>
</dbReference>
<evidence type="ECO:0000313" key="7">
    <source>
        <dbReference type="EMBL" id="PTQ36655.1"/>
    </source>
</evidence>
<reference evidence="8" key="1">
    <citation type="journal article" date="2017" name="Cell">
        <title>Insights into land plant evolution garnered from the Marchantia polymorpha genome.</title>
        <authorList>
            <person name="Bowman J.L."/>
            <person name="Kohchi T."/>
            <person name="Yamato K.T."/>
            <person name="Jenkins J."/>
            <person name="Shu S."/>
            <person name="Ishizaki K."/>
            <person name="Yamaoka S."/>
            <person name="Nishihama R."/>
            <person name="Nakamura Y."/>
            <person name="Berger F."/>
            <person name="Adam C."/>
            <person name="Aki S.S."/>
            <person name="Althoff F."/>
            <person name="Araki T."/>
            <person name="Arteaga-Vazquez M.A."/>
            <person name="Balasubrmanian S."/>
            <person name="Barry K."/>
            <person name="Bauer D."/>
            <person name="Boehm C.R."/>
            <person name="Briginshaw L."/>
            <person name="Caballero-Perez J."/>
            <person name="Catarino B."/>
            <person name="Chen F."/>
            <person name="Chiyoda S."/>
            <person name="Chovatia M."/>
            <person name="Davies K.M."/>
            <person name="Delmans M."/>
            <person name="Demura T."/>
            <person name="Dierschke T."/>
            <person name="Dolan L."/>
            <person name="Dorantes-Acosta A.E."/>
            <person name="Eklund D.M."/>
            <person name="Florent S.N."/>
            <person name="Flores-Sandoval E."/>
            <person name="Fujiyama A."/>
            <person name="Fukuzawa H."/>
            <person name="Galik B."/>
            <person name="Grimanelli D."/>
            <person name="Grimwood J."/>
            <person name="Grossniklaus U."/>
            <person name="Hamada T."/>
            <person name="Haseloff J."/>
            <person name="Hetherington A.J."/>
            <person name="Higo A."/>
            <person name="Hirakawa Y."/>
            <person name="Hundley H.N."/>
            <person name="Ikeda Y."/>
            <person name="Inoue K."/>
            <person name="Inoue S.I."/>
            <person name="Ishida S."/>
            <person name="Jia Q."/>
            <person name="Kakita M."/>
            <person name="Kanazawa T."/>
            <person name="Kawai Y."/>
            <person name="Kawashima T."/>
            <person name="Kennedy M."/>
            <person name="Kinose K."/>
            <person name="Kinoshita T."/>
            <person name="Kohara Y."/>
            <person name="Koide E."/>
            <person name="Komatsu K."/>
            <person name="Kopischke S."/>
            <person name="Kubo M."/>
            <person name="Kyozuka J."/>
            <person name="Lagercrantz U."/>
            <person name="Lin S.S."/>
            <person name="Lindquist E."/>
            <person name="Lipzen A.M."/>
            <person name="Lu C.W."/>
            <person name="De Luna E."/>
            <person name="Martienssen R.A."/>
            <person name="Minamino N."/>
            <person name="Mizutani M."/>
            <person name="Mizutani M."/>
            <person name="Mochizuki N."/>
            <person name="Monte I."/>
            <person name="Mosher R."/>
            <person name="Nagasaki H."/>
            <person name="Nakagami H."/>
            <person name="Naramoto S."/>
            <person name="Nishitani K."/>
            <person name="Ohtani M."/>
            <person name="Okamoto T."/>
            <person name="Okumura M."/>
            <person name="Phillips J."/>
            <person name="Pollak B."/>
            <person name="Reinders A."/>
            <person name="Rovekamp M."/>
            <person name="Sano R."/>
            <person name="Sawa S."/>
            <person name="Schmid M.W."/>
            <person name="Shirakawa M."/>
            <person name="Solano R."/>
            <person name="Spunde A."/>
            <person name="Suetsugu N."/>
            <person name="Sugano S."/>
            <person name="Sugiyama A."/>
            <person name="Sun R."/>
            <person name="Suzuki Y."/>
            <person name="Takenaka M."/>
            <person name="Takezawa D."/>
            <person name="Tomogane H."/>
            <person name="Tsuzuki M."/>
            <person name="Ueda T."/>
            <person name="Umeda M."/>
            <person name="Ward J.M."/>
            <person name="Watanabe Y."/>
            <person name="Yazaki K."/>
            <person name="Yokoyama R."/>
            <person name="Yoshitake Y."/>
            <person name="Yotsui I."/>
            <person name="Zachgo S."/>
            <person name="Schmutz J."/>
        </authorList>
    </citation>
    <scope>NUCLEOTIDE SEQUENCE [LARGE SCALE GENOMIC DNA]</scope>
    <source>
        <strain evidence="8">Tak-1</strain>
    </source>
</reference>
<dbReference type="EMBL" id="KZ772734">
    <property type="protein sequence ID" value="PTQ36655.1"/>
    <property type="molecule type" value="Genomic_DNA"/>
</dbReference>
<feature type="compositionally biased region" description="Low complexity" evidence="5">
    <location>
        <begin position="213"/>
        <end position="234"/>
    </location>
</feature>
<feature type="region of interest" description="Disordered" evidence="5">
    <location>
        <begin position="85"/>
        <end position="119"/>
    </location>
</feature>
<name>A0A2R6WS21_MARPO</name>
<dbReference type="CDD" id="cd16454">
    <property type="entry name" value="RING-H2_PA-TM-RING"/>
    <property type="match status" value="1"/>
</dbReference>
<proteinExistence type="predicted"/>
<evidence type="ECO:0000259" key="6">
    <source>
        <dbReference type="PROSITE" id="PS50089"/>
    </source>
</evidence>
<keyword evidence="1" id="KW-0479">Metal-binding</keyword>
<feature type="region of interest" description="Disordered" evidence="5">
    <location>
        <begin position="1"/>
        <end position="32"/>
    </location>
</feature>
<dbReference type="OMA" id="WFEAMEW"/>
<dbReference type="PROSITE" id="PS50089">
    <property type="entry name" value="ZF_RING_2"/>
    <property type="match status" value="1"/>
</dbReference>
<dbReference type="InterPro" id="IPR013083">
    <property type="entry name" value="Znf_RING/FYVE/PHD"/>
</dbReference>
<protein>
    <recommendedName>
        <fullName evidence="6">RING-type domain-containing protein</fullName>
    </recommendedName>
</protein>
<dbReference type="InterPro" id="IPR001841">
    <property type="entry name" value="Znf_RING"/>
</dbReference>
<dbReference type="PANTHER" id="PTHR45931">
    <property type="entry name" value="SI:CH211-59O9.10"/>
    <property type="match status" value="1"/>
</dbReference>
<dbReference type="AlphaFoldDB" id="A0A2R6WS21"/>
<dbReference type="OrthoDB" id="8062037at2759"/>
<evidence type="ECO:0000256" key="1">
    <source>
        <dbReference type="ARBA" id="ARBA00022723"/>
    </source>
</evidence>
<dbReference type="SMART" id="SM00184">
    <property type="entry name" value="RING"/>
    <property type="match status" value="1"/>
</dbReference>
<keyword evidence="3" id="KW-0862">Zinc</keyword>
<sequence length="345" mass="38274">MLPGVEVARRRRVRAGQGRDGAYEGGVRRSETHRSRLAVAGAHHHYHPHHLRLANSQYHLRPQDTSADSSSGSIVVSSNSSNIADSITDIHRSREEHRSGARSTSFRRRHHPTGPGDLAMEARNRLDERLQPVAPPTQSIGLSSSSSSGRNLAARGHQHQHQPQSSHTARLIHLEGNFWRDESSRNSRLIDWLATCALSVKQCLNLLDFRSTNRSSTTTSSQRQRQRQRQGQGQVQEQVAGLTTTVINALPREAVVCGKVGDECPVCLEGLLAGETTIVLLCSHAFHPQCLTPWLSKHGQCPCCRAHVTRIKNTPEQKTRTLPVVQTLLTCVETTERDAEKMTHC</sequence>
<dbReference type="Gramene" id="Mp7g04530.1">
    <property type="protein sequence ID" value="Mp7g04530.1.cds1"/>
    <property type="gene ID" value="Mp7g04530"/>
</dbReference>
<dbReference type="Pfam" id="PF13639">
    <property type="entry name" value="zf-RING_2"/>
    <property type="match status" value="1"/>
</dbReference>
<feature type="region of interest" description="Disordered" evidence="5">
    <location>
        <begin position="133"/>
        <end position="167"/>
    </location>
</feature>
<dbReference type="InterPro" id="IPR051834">
    <property type="entry name" value="RING_finger_E3_ligase"/>
</dbReference>
<accession>A0A2R6WS21</accession>
<keyword evidence="8" id="KW-1185">Reference proteome</keyword>
<feature type="region of interest" description="Disordered" evidence="5">
    <location>
        <begin position="213"/>
        <end position="237"/>
    </location>
</feature>
<dbReference type="Gene3D" id="3.30.40.10">
    <property type="entry name" value="Zinc/RING finger domain, C3HC4 (zinc finger)"/>
    <property type="match status" value="1"/>
</dbReference>
<dbReference type="PANTHER" id="PTHR45931:SF3">
    <property type="entry name" value="RING ZINC FINGER-CONTAINING PROTEIN"/>
    <property type="match status" value="1"/>
</dbReference>
<dbReference type="SUPFAM" id="SSF57850">
    <property type="entry name" value="RING/U-box"/>
    <property type="match status" value="1"/>
</dbReference>
<evidence type="ECO:0000256" key="3">
    <source>
        <dbReference type="ARBA" id="ARBA00022833"/>
    </source>
</evidence>
<evidence type="ECO:0000313" key="8">
    <source>
        <dbReference type="Proteomes" id="UP000244005"/>
    </source>
</evidence>
<keyword evidence="2 4" id="KW-0863">Zinc-finger</keyword>
<feature type="compositionally biased region" description="Basic and acidic residues" evidence="5">
    <location>
        <begin position="88"/>
        <end position="99"/>
    </location>
</feature>
<dbReference type="Proteomes" id="UP000244005">
    <property type="component" value="Unassembled WGS sequence"/>
</dbReference>
<gene>
    <name evidence="7" type="ORF">MARPO_0062s0073</name>
</gene>
<evidence type="ECO:0000256" key="2">
    <source>
        <dbReference type="ARBA" id="ARBA00022771"/>
    </source>
</evidence>